<organism evidence="2 3">
    <name type="scientific">Fusarium beomiforme</name>
    <dbReference type="NCBI Taxonomy" id="44412"/>
    <lineage>
        <taxon>Eukaryota</taxon>
        <taxon>Fungi</taxon>
        <taxon>Dikarya</taxon>
        <taxon>Ascomycota</taxon>
        <taxon>Pezizomycotina</taxon>
        <taxon>Sordariomycetes</taxon>
        <taxon>Hypocreomycetidae</taxon>
        <taxon>Hypocreales</taxon>
        <taxon>Nectriaceae</taxon>
        <taxon>Fusarium</taxon>
        <taxon>Fusarium burgessii species complex</taxon>
    </lineage>
</organism>
<dbReference type="EMBL" id="PVQB02001160">
    <property type="protein sequence ID" value="KAF4332149.1"/>
    <property type="molecule type" value="Genomic_DNA"/>
</dbReference>
<protein>
    <recommendedName>
        <fullName evidence="1">Rv2525c-like glycoside hydrolase-like domain-containing protein</fullName>
    </recommendedName>
</protein>
<dbReference type="OrthoDB" id="2251794at2759"/>
<proteinExistence type="predicted"/>
<dbReference type="SUPFAM" id="SSF51445">
    <property type="entry name" value="(Trans)glycosidases"/>
    <property type="match status" value="1"/>
</dbReference>
<dbReference type="InterPro" id="IPR036366">
    <property type="entry name" value="PGBDSf"/>
</dbReference>
<name>A0A9P5A5L1_9HYPO</name>
<dbReference type="Gene3D" id="1.10.101.10">
    <property type="entry name" value="PGBD-like superfamily/PGBD"/>
    <property type="match status" value="1"/>
</dbReference>
<sequence length="826" mass="90639">MSDRRVLEAQVWVNKTYKQKINDVRQFPPILEDGITGWKTIHALTRALQWELGIMELSDNFGDTTMAYLESAGGIGEFNGGDMVQLVQCAFYCKGYATGGMDGNWGDETTDAATQMCHDAGITLGQQVSTLTPKMLKGLFSMDAYTLLPTGTEAIRSVQRWLNSWHTGFLNYYVVPADGIFSRSVQRALYIAIQFEMKLSPTQATGSFGPATRKYLQQHPIGLGQMGPLVQIFTGAMVCQRVRLPSSTGGADEDFTGFSATFGSDASRALVSFQSFSELPQTGVGDFATWCQLLISTGDPDRPATAFDCSTALNSSTAASMRAAGYEYVGRYLANKPGSSFNKMIQPGELQAIFAAGLRVFPIFQYYGGAASEFNFNTGRRDGFAAHLAATNHGFPTSTVLYFAVDFDATQAEINSNIVPYFRGVKGALSRRGDEYMMGVYGSRNVCSDISNRVGARWSFVSGMSSGFSGNMGFALPANWSFNQIQTIRVGSLEIDKDVHKRGSDIGVASVKSNNMKAASVDEFITYIRRVYEVAIAYRNTSPIGSQMDPNQMVLTFLRHSKYTNIEWTVLLGIPEEFSFILYANERIPDNMKVRIVHDPTSGVVDFHVNHFAAACAGVTLKGELLAADGTPPPTGIADFAGWGGDWIQHYALWQDAMSLEPIRWYSGLEFCRARLAKTAEEMTAGKFDSTFKLRDLVEDVIGFNIGINLRAKLPAPVVTVNIVDEIVYAFQGAGRLTRYQNFYAKRFNNSPAAVRAAAMDMLGAVGHIPTGVDDAKLTLFKTGLIMQQSENPVMPWNMSSDRLLLFCDGFVELLTAKVEAEKILI</sequence>
<reference evidence="2" key="2">
    <citation type="submission" date="2020-02" db="EMBL/GenBank/DDBJ databases">
        <title>Identification and distribution of gene clusters putatively required for synthesis of sphingolipid metabolism inhibitors in phylogenetically diverse species of the filamentous fungus Fusarium.</title>
        <authorList>
            <person name="Kim H.-S."/>
            <person name="Busman M."/>
            <person name="Brown D.W."/>
            <person name="Divon H."/>
            <person name="Uhlig S."/>
            <person name="Proctor R.H."/>
        </authorList>
    </citation>
    <scope>NUCLEOTIDE SEQUENCE</scope>
    <source>
        <strain evidence="2">NRRL 25174</strain>
    </source>
</reference>
<keyword evidence="3" id="KW-1185">Reference proteome</keyword>
<accession>A0A9P5A5L1</accession>
<dbReference type="AlphaFoldDB" id="A0A9P5A5L1"/>
<evidence type="ECO:0000313" key="3">
    <source>
        <dbReference type="Proteomes" id="UP000730481"/>
    </source>
</evidence>
<comment type="caution">
    <text evidence="2">The sequence shown here is derived from an EMBL/GenBank/DDBJ whole genome shotgun (WGS) entry which is preliminary data.</text>
</comment>
<feature type="domain" description="Rv2525c-like glycoside hydrolase-like" evidence="1">
    <location>
        <begin position="321"/>
        <end position="483"/>
    </location>
</feature>
<gene>
    <name evidence="2" type="ORF">FBEOM_14054</name>
</gene>
<reference evidence="2" key="1">
    <citation type="journal article" date="2017" name="Mycologia">
        <title>Fusarium algeriense, sp. nov., a novel toxigenic crown rot pathogen of durum wheat from Algeria is nested in the Fusarium burgessii species complex.</title>
        <authorList>
            <person name="Laraba I."/>
            <person name="Keddad A."/>
            <person name="Boureghda H."/>
            <person name="Abdallah N."/>
            <person name="Vaughan M.M."/>
            <person name="Proctor R.H."/>
            <person name="Busman M."/>
            <person name="O'Donnell K."/>
        </authorList>
    </citation>
    <scope>NUCLEOTIDE SEQUENCE</scope>
    <source>
        <strain evidence="2">NRRL 25174</strain>
    </source>
</reference>
<dbReference type="InterPro" id="IPR015020">
    <property type="entry name" value="Rv2525c-like_Glyco_Hydro-like"/>
</dbReference>
<dbReference type="Gene3D" id="3.20.20.80">
    <property type="entry name" value="Glycosidases"/>
    <property type="match status" value="1"/>
</dbReference>
<dbReference type="CDD" id="cd06418">
    <property type="entry name" value="GH25_BacA-like"/>
    <property type="match status" value="1"/>
</dbReference>
<evidence type="ECO:0000259" key="1">
    <source>
        <dbReference type="Pfam" id="PF08924"/>
    </source>
</evidence>
<dbReference type="Pfam" id="PF08924">
    <property type="entry name" value="Rv2525c_GlyHyd-like"/>
    <property type="match status" value="1"/>
</dbReference>
<dbReference type="Proteomes" id="UP000730481">
    <property type="component" value="Unassembled WGS sequence"/>
</dbReference>
<evidence type="ECO:0000313" key="2">
    <source>
        <dbReference type="EMBL" id="KAF4332149.1"/>
    </source>
</evidence>
<dbReference type="InterPro" id="IPR017853">
    <property type="entry name" value="GH"/>
</dbReference>